<dbReference type="InterPro" id="IPR011042">
    <property type="entry name" value="6-blade_b-propeller_TolB-like"/>
</dbReference>
<feature type="domain" description="OmpA-like" evidence="7">
    <location>
        <begin position="519"/>
        <end position="635"/>
    </location>
</feature>
<dbReference type="InterPro" id="IPR019734">
    <property type="entry name" value="TPR_rpt"/>
</dbReference>
<dbReference type="AlphaFoldDB" id="A0A2W7SFB1"/>
<dbReference type="GO" id="GO:0009279">
    <property type="term" value="C:cell outer membrane"/>
    <property type="evidence" value="ECO:0007669"/>
    <property type="project" value="UniProtKB-SubCell"/>
</dbReference>
<dbReference type="PRINTS" id="PR01021">
    <property type="entry name" value="OMPADOMAIN"/>
</dbReference>
<dbReference type="SUPFAM" id="SSF103088">
    <property type="entry name" value="OmpA-like"/>
    <property type="match status" value="1"/>
</dbReference>
<dbReference type="CDD" id="cd07185">
    <property type="entry name" value="OmpA_C-like"/>
    <property type="match status" value="1"/>
</dbReference>
<dbReference type="Gene3D" id="2.60.40.1120">
    <property type="entry name" value="Carboxypeptidase-like, regulatory domain"/>
    <property type="match status" value="1"/>
</dbReference>
<comment type="subcellular location">
    <subcellularLocation>
        <location evidence="1">Cell outer membrane</location>
    </subcellularLocation>
</comment>
<dbReference type="EMBL" id="QKZV01000007">
    <property type="protein sequence ID" value="PZX61545.1"/>
    <property type="molecule type" value="Genomic_DNA"/>
</dbReference>
<dbReference type="Gene3D" id="2.120.10.30">
    <property type="entry name" value="TolB, C-terminal domain"/>
    <property type="match status" value="1"/>
</dbReference>
<evidence type="ECO:0000313" key="8">
    <source>
        <dbReference type="EMBL" id="PZX61545.1"/>
    </source>
</evidence>
<keyword evidence="4" id="KW-0802">TPR repeat</keyword>
<dbReference type="PROSITE" id="PS50005">
    <property type="entry name" value="TPR"/>
    <property type="match status" value="1"/>
</dbReference>
<accession>A0A2W7SFB1</accession>
<dbReference type="Pfam" id="PF07676">
    <property type="entry name" value="PD40"/>
    <property type="match status" value="3"/>
</dbReference>
<dbReference type="OrthoDB" id="9809364at2"/>
<dbReference type="RefSeq" id="WP_111296536.1">
    <property type="nucleotide sequence ID" value="NZ_QKZV01000007.1"/>
</dbReference>
<dbReference type="SUPFAM" id="SSF48452">
    <property type="entry name" value="TPR-like"/>
    <property type="match status" value="1"/>
</dbReference>
<keyword evidence="9" id="KW-1185">Reference proteome</keyword>
<feature type="signal peptide" evidence="6">
    <location>
        <begin position="1"/>
        <end position="21"/>
    </location>
</feature>
<evidence type="ECO:0000313" key="9">
    <source>
        <dbReference type="Proteomes" id="UP000249720"/>
    </source>
</evidence>
<evidence type="ECO:0000256" key="4">
    <source>
        <dbReference type="PROSITE-ProRule" id="PRU00339"/>
    </source>
</evidence>
<reference evidence="8 9" key="1">
    <citation type="submission" date="2018-06" db="EMBL/GenBank/DDBJ databases">
        <title>Genomic Encyclopedia of Archaeal and Bacterial Type Strains, Phase II (KMG-II): from individual species to whole genera.</title>
        <authorList>
            <person name="Goeker M."/>
        </authorList>
    </citation>
    <scope>NUCLEOTIDE SEQUENCE [LARGE SCALE GENOMIC DNA]</scope>
    <source>
        <strain evidence="8 9">DSM 23241</strain>
    </source>
</reference>
<dbReference type="PANTHER" id="PTHR30329">
    <property type="entry name" value="STATOR ELEMENT OF FLAGELLAR MOTOR COMPLEX"/>
    <property type="match status" value="1"/>
</dbReference>
<feature type="repeat" description="TPR" evidence="4">
    <location>
        <begin position="63"/>
        <end position="96"/>
    </location>
</feature>
<protein>
    <submittedName>
        <fullName evidence="8">WD40 repeat protein</fullName>
    </submittedName>
</protein>
<dbReference type="PROSITE" id="PS51123">
    <property type="entry name" value="OMPA_2"/>
    <property type="match status" value="1"/>
</dbReference>
<organism evidence="8 9">
    <name type="scientific">Hydrotalea sandarakina</name>
    <dbReference type="NCBI Taxonomy" id="1004304"/>
    <lineage>
        <taxon>Bacteria</taxon>
        <taxon>Pseudomonadati</taxon>
        <taxon>Bacteroidota</taxon>
        <taxon>Chitinophagia</taxon>
        <taxon>Chitinophagales</taxon>
        <taxon>Chitinophagaceae</taxon>
        <taxon>Hydrotalea</taxon>
    </lineage>
</organism>
<dbReference type="InterPro" id="IPR011990">
    <property type="entry name" value="TPR-like_helical_dom_sf"/>
</dbReference>
<dbReference type="SUPFAM" id="SSF82171">
    <property type="entry name" value="DPP6 N-terminal domain-like"/>
    <property type="match status" value="1"/>
</dbReference>
<evidence type="ECO:0000259" key="7">
    <source>
        <dbReference type="PROSITE" id="PS51123"/>
    </source>
</evidence>
<evidence type="ECO:0000256" key="2">
    <source>
        <dbReference type="ARBA" id="ARBA00023136"/>
    </source>
</evidence>
<evidence type="ECO:0000256" key="1">
    <source>
        <dbReference type="ARBA" id="ARBA00004442"/>
    </source>
</evidence>
<dbReference type="InterPro" id="IPR050330">
    <property type="entry name" value="Bact_OuterMem_StrucFunc"/>
</dbReference>
<dbReference type="Proteomes" id="UP000249720">
    <property type="component" value="Unassembled WGS sequence"/>
</dbReference>
<name>A0A2W7SFB1_9BACT</name>
<dbReference type="Gene3D" id="3.30.1330.60">
    <property type="entry name" value="OmpA-like domain"/>
    <property type="match status" value="1"/>
</dbReference>
<dbReference type="Pfam" id="PF00691">
    <property type="entry name" value="OmpA"/>
    <property type="match status" value="1"/>
</dbReference>
<gene>
    <name evidence="8" type="ORF">LX80_02275</name>
</gene>
<dbReference type="SMART" id="SM00028">
    <property type="entry name" value="TPR"/>
    <property type="match status" value="2"/>
</dbReference>
<feature type="chain" id="PRO_5015889362" evidence="6">
    <location>
        <begin position="22"/>
        <end position="635"/>
    </location>
</feature>
<keyword evidence="6" id="KW-0732">Signal</keyword>
<evidence type="ECO:0000256" key="3">
    <source>
        <dbReference type="ARBA" id="ARBA00023237"/>
    </source>
</evidence>
<dbReference type="InterPro" id="IPR006665">
    <property type="entry name" value="OmpA-like"/>
</dbReference>
<keyword evidence="3" id="KW-0998">Cell outer membrane</keyword>
<dbReference type="InterPro" id="IPR006664">
    <property type="entry name" value="OMP_bac"/>
</dbReference>
<comment type="caution">
    <text evidence="8">The sequence shown here is derived from an EMBL/GenBank/DDBJ whole genome shotgun (WGS) entry which is preliminary data.</text>
</comment>
<dbReference type="PANTHER" id="PTHR30329:SF21">
    <property type="entry name" value="LIPOPROTEIN YIAD-RELATED"/>
    <property type="match status" value="1"/>
</dbReference>
<evidence type="ECO:0000256" key="5">
    <source>
        <dbReference type="PROSITE-ProRule" id="PRU00473"/>
    </source>
</evidence>
<sequence length="635" mass="71511">MKNTLLLIFLFAQLLASAQNANNTPNKNLQQQYNKAMQYLNDGFVKDAIPVLYKVLEQDSTYLDAWLSLAGIYGELKNYPLAIRYYEKVKAMDSSYFLPYNLPYSINLAGMGRFNDAENAIEQFLSLPNLNEVSKKSALYRQQCYRFAIHYAKTHPQNNVSAFAPKNLGDSVNTPLSEYYPTLTIDDSLLIFTRREANATENFYQSIIRKQKFSKAELIKGDINLQPYKGAITVSADGDWLIFAGDFKNGFGNFDLYISYWTPEGWSEPENLGPNVNSGYWDSSPALSPDNHILYFSSNRPGGYGGRDLYYCVRQSNGRWGPAINMGPLVNTPGDEAYPYIHADNQTLYFTSDGLPGYGGTDLFMMRKDSLGKWSQPENVGYPINTIENEGSITINSLGTTGYFASDRSDSRGGLDLYSFIIPPHIQPLKTLFVRGTVLDANTQKGVPCAIELINNQTGKPTMQIKVDEIGKYFVPLPVGTNYTFVINRKGYLPYSELFNLQQHHADSTYQKNIYLTPIGSKASFTFKNIQFNINSYDLLPQDTIELKKVIEFMTENPTVKIEVQGYTDNTGSEVENIQLSTKRARAVANYLALNGIDYKRLSYKGYGPANPIADNNTEAGRIKNRRTVLVITEF</sequence>
<proteinExistence type="predicted"/>
<evidence type="ECO:0000256" key="6">
    <source>
        <dbReference type="SAM" id="SignalP"/>
    </source>
</evidence>
<dbReference type="InterPro" id="IPR036737">
    <property type="entry name" value="OmpA-like_sf"/>
</dbReference>
<dbReference type="Gene3D" id="1.25.40.10">
    <property type="entry name" value="Tetratricopeptide repeat domain"/>
    <property type="match status" value="1"/>
</dbReference>
<dbReference type="InterPro" id="IPR011659">
    <property type="entry name" value="WD40"/>
</dbReference>
<keyword evidence="2 5" id="KW-0472">Membrane</keyword>